<reference evidence="1" key="1">
    <citation type="submission" date="2022-11" db="EMBL/GenBank/DDBJ databases">
        <title>Genome Sequence of Nemania bipapillata.</title>
        <authorList>
            <person name="Buettner E."/>
        </authorList>
    </citation>
    <scope>NUCLEOTIDE SEQUENCE</scope>
    <source>
        <strain evidence="1">CP14</strain>
    </source>
</reference>
<evidence type="ECO:0000313" key="2">
    <source>
        <dbReference type="Proteomes" id="UP001153334"/>
    </source>
</evidence>
<accession>A0ACC2IWI0</accession>
<gene>
    <name evidence="1" type="ORF">ONZ43_g3588</name>
</gene>
<proteinExistence type="predicted"/>
<evidence type="ECO:0000313" key="1">
    <source>
        <dbReference type="EMBL" id="KAJ8119461.1"/>
    </source>
</evidence>
<keyword evidence="2" id="KW-1185">Reference proteome</keyword>
<sequence>MHGSPNAVPSGFLADPKQELGQDQVVARPMSQQPDPSVNISPSDAQGAPSSDNEIFVDAITAPLREDLSDSSRGIVLANLDQQVECTFRDRSFEMSDGEERSMARLVIELDSRKCDPLPSYDAQSPEKANKDRSTMECITVHTDSERENSLSKSQSGELLPVDAQAHTGIDDSHSAGRKPRKRKRMTEKRQNTSGKRRRRITPMNEDDADTILDSQVPPVHLEQLAPVSDTEVVEAGGIINDGKLGDGASLAFQQGSPDLSYNPSEPSSVEPLELDDDAMDSDTAAVNLQLITEASQQSEADNHAHFISDDATQSPFSSEVEVMDHDNGEMPKVNTRELKFQGAIENNIMPPVEQSAVEKIAASLRDSLEGLRTATLSREDVYKIESMFMDIKKELYEAERRSR</sequence>
<dbReference type="Proteomes" id="UP001153334">
    <property type="component" value="Unassembled WGS sequence"/>
</dbReference>
<comment type="caution">
    <text evidence="1">The sequence shown here is derived from an EMBL/GenBank/DDBJ whole genome shotgun (WGS) entry which is preliminary data.</text>
</comment>
<organism evidence="1 2">
    <name type="scientific">Nemania bipapillata</name>
    <dbReference type="NCBI Taxonomy" id="110536"/>
    <lineage>
        <taxon>Eukaryota</taxon>
        <taxon>Fungi</taxon>
        <taxon>Dikarya</taxon>
        <taxon>Ascomycota</taxon>
        <taxon>Pezizomycotina</taxon>
        <taxon>Sordariomycetes</taxon>
        <taxon>Xylariomycetidae</taxon>
        <taxon>Xylariales</taxon>
        <taxon>Xylariaceae</taxon>
        <taxon>Nemania</taxon>
    </lineage>
</organism>
<name>A0ACC2IWI0_9PEZI</name>
<protein>
    <submittedName>
        <fullName evidence="1">Uncharacterized protein</fullName>
    </submittedName>
</protein>
<dbReference type="EMBL" id="JAPESX010000856">
    <property type="protein sequence ID" value="KAJ8119461.1"/>
    <property type="molecule type" value="Genomic_DNA"/>
</dbReference>